<dbReference type="Pfam" id="PF02641">
    <property type="entry name" value="DUF190"/>
    <property type="match status" value="1"/>
</dbReference>
<dbReference type="EMBL" id="JAIOIU010000162">
    <property type="protein sequence ID" value="MBZ0160983.1"/>
    <property type="molecule type" value="Genomic_DNA"/>
</dbReference>
<dbReference type="AlphaFoldDB" id="A0AAJ1AJL2"/>
<dbReference type="InterPro" id="IPR011322">
    <property type="entry name" value="N-reg_PII-like_a/b"/>
</dbReference>
<organism evidence="2 3">
    <name type="scientific">Candidatus Methylomirabilis tolerans</name>
    <dbReference type="NCBI Taxonomy" id="3123416"/>
    <lineage>
        <taxon>Bacteria</taxon>
        <taxon>Candidatus Methylomirabilota</taxon>
        <taxon>Candidatus Methylomirabilia</taxon>
        <taxon>Candidatus Methylomirabilales</taxon>
        <taxon>Candidatus Methylomirabilaceae</taxon>
        <taxon>Candidatus Methylomirabilis</taxon>
    </lineage>
</organism>
<protein>
    <submittedName>
        <fullName evidence="2">DUF190 domain-containing protein</fullName>
    </submittedName>
</protein>
<dbReference type="SUPFAM" id="SSF54913">
    <property type="entry name" value="GlnB-like"/>
    <property type="match status" value="1"/>
</dbReference>
<dbReference type="Proteomes" id="UP001197609">
    <property type="component" value="Unassembled WGS sequence"/>
</dbReference>
<comment type="similarity">
    <text evidence="1">Belongs to the UPF0166 family.</text>
</comment>
<dbReference type="PANTHER" id="PTHR35983">
    <property type="entry name" value="UPF0166 PROTEIN TM_0021"/>
    <property type="match status" value="1"/>
</dbReference>
<proteinExistence type="inferred from homology"/>
<dbReference type="Gene3D" id="3.30.70.120">
    <property type="match status" value="1"/>
</dbReference>
<evidence type="ECO:0000313" key="2">
    <source>
        <dbReference type="EMBL" id="MBZ0160983.1"/>
    </source>
</evidence>
<sequence length="114" mass="12671">MILPREGHLLRIFIGESDKHEGLPLFEWIVRQAREHGLAGATVLRGLEGFGAHSRLHTAKILRLSSDLPIIIEIVDTIEKIEAFLPVVDAAVHEGMATIEKVDVRLYRSGAGER</sequence>
<dbReference type="PANTHER" id="PTHR35983:SF1">
    <property type="entry name" value="UPF0166 PROTEIN TM_0021"/>
    <property type="match status" value="1"/>
</dbReference>
<comment type="caution">
    <text evidence="2">The sequence shown here is derived from an EMBL/GenBank/DDBJ whole genome shotgun (WGS) entry which is preliminary data.</text>
</comment>
<dbReference type="InterPro" id="IPR003793">
    <property type="entry name" value="UPF0166"/>
</dbReference>
<reference evidence="2 3" key="1">
    <citation type="journal article" date="2021" name="bioRxiv">
        <title>Unraveling nitrogen, sulfur and carbon metabolic pathways and microbial community transcriptional responses to substrate deprivation and toxicity stresses in a bioreactor mimicking anoxic brackish coastal sediment conditions.</title>
        <authorList>
            <person name="Martins P.D."/>
            <person name="Echeveste M.J."/>
            <person name="Arshad A."/>
            <person name="Kurth J."/>
            <person name="Ouboter H."/>
            <person name="Jetten M.S.M."/>
            <person name="Welte C.U."/>
        </authorList>
    </citation>
    <scope>NUCLEOTIDE SEQUENCE [LARGE SCALE GENOMIC DNA]</scope>
    <source>
        <strain evidence="2">MAG_38</strain>
    </source>
</reference>
<dbReference type="InterPro" id="IPR015867">
    <property type="entry name" value="N-reg_PII/ATP_PRibTrfase_C"/>
</dbReference>
<gene>
    <name evidence="2" type="ORF">K8G79_12765</name>
</gene>
<accession>A0AAJ1AJL2</accession>
<name>A0AAJ1AJL2_9BACT</name>
<evidence type="ECO:0000313" key="3">
    <source>
        <dbReference type="Proteomes" id="UP001197609"/>
    </source>
</evidence>
<evidence type="ECO:0000256" key="1">
    <source>
        <dbReference type="ARBA" id="ARBA00010554"/>
    </source>
</evidence>